<feature type="region of interest" description="Disordered" evidence="2">
    <location>
        <begin position="733"/>
        <end position="780"/>
    </location>
</feature>
<dbReference type="OrthoDB" id="442420at2759"/>
<feature type="compositionally biased region" description="Basic and acidic residues" evidence="2">
    <location>
        <begin position="569"/>
        <end position="586"/>
    </location>
</feature>
<evidence type="ECO:0000256" key="1">
    <source>
        <dbReference type="SAM" id="Coils"/>
    </source>
</evidence>
<dbReference type="EMBL" id="CAJNNV010024593">
    <property type="protein sequence ID" value="CAE8610255.1"/>
    <property type="molecule type" value="Genomic_DNA"/>
</dbReference>
<evidence type="ECO:0000313" key="4">
    <source>
        <dbReference type="Proteomes" id="UP000654075"/>
    </source>
</evidence>
<gene>
    <name evidence="3" type="ORF">PGLA1383_LOCUS28082</name>
</gene>
<feature type="compositionally biased region" description="Low complexity" evidence="2">
    <location>
        <begin position="24"/>
        <end position="59"/>
    </location>
</feature>
<feature type="coiled-coil region" evidence="1">
    <location>
        <begin position="402"/>
        <end position="453"/>
    </location>
</feature>
<evidence type="ECO:0000313" key="3">
    <source>
        <dbReference type="EMBL" id="CAE8610255.1"/>
    </source>
</evidence>
<feature type="compositionally biased region" description="Basic and acidic residues" evidence="2">
    <location>
        <begin position="771"/>
        <end position="780"/>
    </location>
</feature>
<feature type="coiled-coil region" evidence="1">
    <location>
        <begin position="325"/>
        <end position="359"/>
    </location>
</feature>
<protein>
    <submittedName>
        <fullName evidence="3">Uncharacterized protein</fullName>
    </submittedName>
</protein>
<accession>A0A813FEJ5</accession>
<feature type="compositionally biased region" description="Polar residues" evidence="2">
    <location>
        <begin position="682"/>
        <end position="707"/>
    </location>
</feature>
<proteinExistence type="predicted"/>
<dbReference type="AlphaFoldDB" id="A0A813FEJ5"/>
<dbReference type="Proteomes" id="UP000654075">
    <property type="component" value="Unassembled WGS sequence"/>
</dbReference>
<feature type="compositionally biased region" description="Polar residues" evidence="2">
    <location>
        <begin position="751"/>
        <end position="762"/>
    </location>
</feature>
<feature type="region of interest" description="Disordered" evidence="2">
    <location>
        <begin position="678"/>
        <end position="714"/>
    </location>
</feature>
<feature type="compositionally biased region" description="Polar residues" evidence="2">
    <location>
        <begin position="7"/>
        <end position="23"/>
    </location>
</feature>
<reference evidence="3" key="1">
    <citation type="submission" date="2021-02" db="EMBL/GenBank/DDBJ databases">
        <authorList>
            <person name="Dougan E. K."/>
            <person name="Rhodes N."/>
            <person name="Thang M."/>
            <person name="Chan C."/>
        </authorList>
    </citation>
    <scope>NUCLEOTIDE SEQUENCE</scope>
</reference>
<evidence type="ECO:0000256" key="2">
    <source>
        <dbReference type="SAM" id="MobiDB-lite"/>
    </source>
</evidence>
<sequence>MRRLSMSGCSATTRPGKNHNNNTGKGLSSLGASGHGTAATASSSSRPASPKQQQQRQQQVEPPVLQNSACGSQVELRSGAMLAAEDYVSNYVARLHLRRLSYPGGATVDFPELAPVLRPVAVANARYRTQAVHAIESGVHVRAALHVYSDCDRDGCGFLTWSNGSIRDFVVAVFHQLGLLPPAETQTYATHTLFDAERRMCLGARECLCLVDALLRAIFVFGAESEDDVLFLAALGQSLSGTSLDFSHDAGNYSLGAGGCAGGSFQGQDGLRSHDFGKSFEAGQSLEAVTQSPSPLRKTAIANHREGRSPETSAVGEAVGTELAEQSVSDELAEAQAETERLRQELEELRALEASAESGPPAGLRETPMATAAAASLMEPRATAEAAGLPSPSRETAALVWTARAHAENRRLERELHSLKSVARKQRGEVQWLRNVKTELAQAADERELEREQQLHLMELRRKEDMTREAAQAAAEVEADLRRTRMLEEKREKDLEALIQERKERRQRIQQQERELQQQERSSELEQERLLRKEQDLRQRATRLRGQQEQSLRQAEAVRMQELEFSRELGRQKGAADRAQLSRDSESVAQGSWHGTKLEPEEEADADSNSAALASSAAGALENKRLRRELEGLRALAHWQQGEFGAALACSATAASQPCSRNSSRMPEANDLLRTEPVTAGTAASSRLTVQQPSIARRATASSQGHQQDPAVRAGIDEYDRTVRALMSRVLGLSEDLLSTPGRDEADRSSPDSGTRHSQSSPFAPGAPFELHGEQGGRAV</sequence>
<keyword evidence="4" id="KW-1185">Reference proteome</keyword>
<name>A0A813FEJ5_POLGL</name>
<feature type="region of interest" description="Disordered" evidence="2">
    <location>
        <begin position="1"/>
        <end position="66"/>
    </location>
</feature>
<comment type="caution">
    <text evidence="3">The sequence shown here is derived from an EMBL/GenBank/DDBJ whole genome shotgun (WGS) entry which is preliminary data.</text>
</comment>
<feature type="region of interest" description="Disordered" evidence="2">
    <location>
        <begin position="569"/>
        <end position="613"/>
    </location>
</feature>
<feature type="coiled-coil region" evidence="1">
    <location>
        <begin position="492"/>
        <end position="547"/>
    </location>
</feature>
<organism evidence="3 4">
    <name type="scientific">Polarella glacialis</name>
    <name type="common">Dinoflagellate</name>
    <dbReference type="NCBI Taxonomy" id="89957"/>
    <lineage>
        <taxon>Eukaryota</taxon>
        <taxon>Sar</taxon>
        <taxon>Alveolata</taxon>
        <taxon>Dinophyceae</taxon>
        <taxon>Suessiales</taxon>
        <taxon>Suessiaceae</taxon>
        <taxon>Polarella</taxon>
    </lineage>
</organism>
<keyword evidence="1" id="KW-0175">Coiled coil</keyword>